<dbReference type="Proteomes" id="UP000053095">
    <property type="component" value="Unassembled WGS sequence"/>
</dbReference>
<evidence type="ECO:0000259" key="7">
    <source>
        <dbReference type="PROSITE" id="PS50850"/>
    </source>
</evidence>
<organism evidence="8 9">
    <name type="scientific">Talaromyces pinophilus</name>
    <name type="common">Penicillium pinophilum</name>
    <dbReference type="NCBI Taxonomy" id="128442"/>
    <lineage>
        <taxon>Eukaryota</taxon>
        <taxon>Fungi</taxon>
        <taxon>Dikarya</taxon>
        <taxon>Ascomycota</taxon>
        <taxon>Pezizomycotina</taxon>
        <taxon>Eurotiomycetes</taxon>
        <taxon>Eurotiomycetidae</taxon>
        <taxon>Eurotiales</taxon>
        <taxon>Trichocomaceae</taxon>
        <taxon>Talaromyces</taxon>
        <taxon>Talaromyces sect. Talaromyces</taxon>
    </lineage>
</organism>
<evidence type="ECO:0000256" key="2">
    <source>
        <dbReference type="ARBA" id="ARBA00022692"/>
    </source>
</evidence>
<dbReference type="EMBL" id="DF933830">
    <property type="protein sequence ID" value="GAM39783.1"/>
    <property type="molecule type" value="Genomic_DNA"/>
</dbReference>
<reference evidence="9" key="1">
    <citation type="journal article" date="2015" name="Genome Announc.">
        <title>Draft genome sequence of Talaromyces cellulolyticus strain Y-94, a source of lignocellulosic biomass-degrading enzymes.</title>
        <authorList>
            <person name="Fujii T."/>
            <person name="Koike H."/>
            <person name="Sawayama S."/>
            <person name="Yano S."/>
            <person name="Inoue H."/>
        </authorList>
    </citation>
    <scope>NUCLEOTIDE SEQUENCE [LARGE SCALE GENOMIC DNA]</scope>
    <source>
        <strain evidence="9">Y-94</strain>
    </source>
</reference>
<keyword evidence="9" id="KW-1185">Reference proteome</keyword>
<gene>
    <name evidence="8" type="ORF">TCE0_034r11608</name>
</gene>
<dbReference type="FunFam" id="1.20.1250.20:FF:000196">
    <property type="entry name" value="MFS toxin efflux pump (AflT)"/>
    <property type="match status" value="1"/>
</dbReference>
<dbReference type="PRINTS" id="PR01036">
    <property type="entry name" value="TCRTETB"/>
</dbReference>
<feature type="transmembrane region" description="Helical" evidence="6">
    <location>
        <begin position="172"/>
        <end position="191"/>
    </location>
</feature>
<comment type="subcellular location">
    <subcellularLocation>
        <location evidence="1">Membrane</location>
        <topology evidence="1">Multi-pass membrane protein</topology>
    </subcellularLocation>
</comment>
<feature type="transmembrane region" description="Helical" evidence="6">
    <location>
        <begin position="276"/>
        <end position="297"/>
    </location>
</feature>
<protein>
    <recommendedName>
        <fullName evidence="7">Major facilitator superfamily (MFS) profile domain-containing protein</fullName>
    </recommendedName>
</protein>
<feature type="transmembrane region" description="Helical" evidence="6">
    <location>
        <begin position="388"/>
        <end position="406"/>
    </location>
</feature>
<sequence>MNTICDTQDAEALEETKTSRKMDCEEISGEERSSSNEESQYPPTSKVMLIVLAIYLAAFLVALDQTIIGVAIPKITDQFKSVSDIGWYGSAYFLTSTALQPSYGRIYKLFSVKWSFLAAVTIFEIGSLVCGVAPSSTVLIVGRAIAGIGVGGIFSGALVIISRTVPLAKRPLVFGIYGLVWGLASIVGPLLGGAFTDGVSWRWCFYINLPIGGFSIAVILWVLRLPRGTNVSGIPLWKRIGELDLVGASLLIPAIICLILALQWGGNVYPWRNSRIIGLFVGFGVMVVLFVITQIYLENSTTGDKRGKATLPPWILRQRTICSAALFAFFFSGGFFLLVYYLPIYFQCVKGSSAITSGLQVLPFMLATVISSVAVGALVTAVGYYTPFLIASSALVAIGAGLVTLYDVDTSTGKWIGYQIVLGMGTGAGLQVPMTAVQTVLRTEDIPVGTAAITFFQTLGGTIFIALGQSVFQNGLTAGIHDHAPGVDPSVIISAGATDIKSALATLGQLDALHGVIKSYVDGLRDTYRLSMALVIVAFVAACFLEWRSIKTGGKSENKDSTANRS</sequence>
<feature type="transmembrane region" description="Helical" evidence="6">
    <location>
        <begin position="203"/>
        <end position="223"/>
    </location>
</feature>
<dbReference type="InterPro" id="IPR020846">
    <property type="entry name" value="MFS_dom"/>
</dbReference>
<name>A0A6V8HEN3_TALPI</name>
<feature type="transmembrane region" description="Helical" evidence="6">
    <location>
        <begin position="47"/>
        <end position="72"/>
    </location>
</feature>
<dbReference type="InterPro" id="IPR011701">
    <property type="entry name" value="MFS"/>
</dbReference>
<feature type="transmembrane region" description="Helical" evidence="6">
    <location>
        <begin position="243"/>
        <end position="264"/>
    </location>
</feature>
<feature type="transmembrane region" description="Helical" evidence="6">
    <location>
        <begin position="140"/>
        <end position="160"/>
    </location>
</feature>
<feature type="transmembrane region" description="Helical" evidence="6">
    <location>
        <begin position="361"/>
        <end position="381"/>
    </location>
</feature>
<dbReference type="GO" id="GO:0005886">
    <property type="term" value="C:plasma membrane"/>
    <property type="evidence" value="ECO:0007669"/>
    <property type="project" value="TreeGrafter"/>
</dbReference>
<evidence type="ECO:0000256" key="6">
    <source>
        <dbReference type="SAM" id="Phobius"/>
    </source>
</evidence>
<dbReference type="PROSITE" id="PS50850">
    <property type="entry name" value="MFS"/>
    <property type="match status" value="1"/>
</dbReference>
<evidence type="ECO:0000256" key="1">
    <source>
        <dbReference type="ARBA" id="ARBA00004141"/>
    </source>
</evidence>
<keyword evidence="3 6" id="KW-1133">Transmembrane helix</keyword>
<feature type="compositionally biased region" description="Basic and acidic residues" evidence="5">
    <location>
        <begin position="15"/>
        <end position="35"/>
    </location>
</feature>
<dbReference type="Pfam" id="PF07690">
    <property type="entry name" value="MFS_1"/>
    <property type="match status" value="2"/>
</dbReference>
<feature type="region of interest" description="Disordered" evidence="5">
    <location>
        <begin position="15"/>
        <end position="41"/>
    </location>
</feature>
<evidence type="ECO:0000256" key="4">
    <source>
        <dbReference type="ARBA" id="ARBA00023136"/>
    </source>
</evidence>
<evidence type="ECO:0000313" key="8">
    <source>
        <dbReference type="EMBL" id="GAM39783.1"/>
    </source>
</evidence>
<dbReference type="SUPFAM" id="SSF103473">
    <property type="entry name" value="MFS general substrate transporter"/>
    <property type="match status" value="2"/>
</dbReference>
<keyword evidence="2 6" id="KW-0812">Transmembrane</keyword>
<feature type="transmembrane region" description="Helical" evidence="6">
    <location>
        <begin position="114"/>
        <end position="134"/>
    </location>
</feature>
<feature type="transmembrane region" description="Helical" evidence="6">
    <location>
        <begin position="418"/>
        <end position="441"/>
    </location>
</feature>
<evidence type="ECO:0000256" key="3">
    <source>
        <dbReference type="ARBA" id="ARBA00022989"/>
    </source>
</evidence>
<dbReference type="PANTHER" id="PTHR23501:SF198">
    <property type="entry name" value="AZOLE RESISTANCE PROTEIN 1-RELATED"/>
    <property type="match status" value="1"/>
</dbReference>
<keyword evidence="4 6" id="KW-0472">Membrane</keyword>
<dbReference type="Gene3D" id="1.20.1250.20">
    <property type="entry name" value="MFS general substrate transporter like domains"/>
    <property type="match status" value="2"/>
</dbReference>
<accession>A0A6V8HEN3</accession>
<dbReference type="AlphaFoldDB" id="A0A6V8HEN3"/>
<evidence type="ECO:0000256" key="5">
    <source>
        <dbReference type="SAM" id="MobiDB-lite"/>
    </source>
</evidence>
<dbReference type="CDD" id="cd17502">
    <property type="entry name" value="MFS_Azr1_MDR_like"/>
    <property type="match status" value="1"/>
</dbReference>
<dbReference type="FunFam" id="1.20.1720.10:FF:000012">
    <property type="entry name" value="MFS toxin efflux pump (AflT)"/>
    <property type="match status" value="1"/>
</dbReference>
<feature type="domain" description="Major facilitator superfamily (MFS) profile" evidence="7">
    <location>
        <begin position="50"/>
        <end position="550"/>
    </location>
</feature>
<dbReference type="PANTHER" id="PTHR23501">
    <property type="entry name" value="MAJOR FACILITATOR SUPERFAMILY"/>
    <property type="match status" value="1"/>
</dbReference>
<evidence type="ECO:0000313" key="9">
    <source>
        <dbReference type="Proteomes" id="UP000053095"/>
    </source>
</evidence>
<dbReference type="GO" id="GO:0022857">
    <property type="term" value="F:transmembrane transporter activity"/>
    <property type="evidence" value="ECO:0007669"/>
    <property type="project" value="InterPro"/>
</dbReference>
<feature type="transmembrane region" description="Helical" evidence="6">
    <location>
        <begin position="528"/>
        <end position="547"/>
    </location>
</feature>
<proteinExistence type="predicted"/>
<feature type="transmembrane region" description="Helical" evidence="6">
    <location>
        <begin position="448"/>
        <end position="467"/>
    </location>
</feature>
<dbReference type="InterPro" id="IPR036259">
    <property type="entry name" value="MFS_trans_sf"/>
</dbReference>
<comment type="caution">
    <text evidence="8">The sequence shown here is derived from an EMBL/GenBank/DDBJ whole genome shotgun (WGS) entry which is preliminary data.</text>
</comment>
<feature type="transmembrane region" description="Helical" evidence="6">
    <location>
        <begin position="318"/>
        <end position="341"/>
    </location>
</feature>